<feature type="domain" description="Transposable element P transposase-like RNase H C-terminal" evidence="1">
    <location>
        <begin position="89"/>
        <end position="119"/>
    </location>
</feature>
<protein>
    <recommendedName>
        <fullName evidence="1">Transposable element P transposase-like RNase H C-terminal domain-containing protein</fullName>
    </recommendedName>
</protein>
<evidence type="ECO:0000259" key="1">
    <source>
        <dbReference type="Pfam" id="PF21789"/>
    </source>
</evidence>
<dbReference type="AlphaFoldDB" id="A0A8K0NTC7"/>
<keyword evidence="3" id="KW-1185">Reference proteome</keyword>
<proteinExistence type="predicted"/>
<dbReference type="Pfam" id="PF21789">
    <property type="entry name" value="TNP-like_RNaseH_C"/>
    <property type="match status" value="1"/>
</dbReference>
<dbReference type="InterPro" id="IPR048367">
    <property type="entry name" value="TNP-like_RNaseH_C"/>
</dbReference>
<evidence type="ECO:0000313" key="3">
    <source>
        <dbReference type="Proteomes" id="UP000792457"/>
    </source>
</evidence>
<reference evidence="2" key="2">
    <citation type="submission" date="2017-10" db="EMBL/GenBank/DDBJ databases">
        <title>Ladona fulva Genome sequencing and assembly.</title>
        <authorList>
            <person name="Murali S."/>
            <person name="Richards S."/>
            <person name="Bandaranaike D."/>
            <person name="Bellair M."/>
            <person name="Blankenburg K."/>
            <person name="Chao H."/>
            <person name="Dinh H."/>
            <person name="Doddapaneni H."/>
            <person name="Dugan-Rocha S."/>
            <person name="Elkadiri S."/>
            <person name="Gnanaolivu R."/>
            <person name="Hernandez B."/>
            <person name="Skinner E."/>
            <person name="Javaid M."/>
            <person name="Lee S."/>
            <person name="Li M."/>
            <person name="Ming W."/>
            <person name="Munidasa M."/>
            <person name="Muniz J."/>
            <person name="Nguyen L."/>
            <person name="Hughes D."/>
            <person name="Osuji N."/>
            <person name="Pu L.-L."/>
            <person name="Puazo M."/>
            <person name="Qu C."/>
            <person name="Quiroz J."/>
            <person name="Raj R."/>
            <person name="Weissenberger G."/>
            <person name="Xin Y."/>
            <person name="Zou X."/>
            <person name="Han Y."/>
            <person name="Worley K."/>
            <person name="Muzny D."/>
            <person name="Gibbs R."/>
        </authorList>
    </citation>
    <scope>NUCLEOTIDE SEQUENCE</scope>
    <source>
        <strain evidence="2">Sampled in the wild</strain>
    </source>
</reference>
<name>A0A8K0NTC7_LADFU</name>
<dbReference type="EMBL" id="KZ308180">
    <property type="protein sequence ID" value="KAG8223940.1"/>
    <property type="molecule type" value="Genomic_DNA"/>
</dbReference>
<reference evidence="2" key="1">
    <citation type="submission" date="2013-04" db="EMBL/GenBank/DDBJ databases">
        <authorList>
            <person name="Qu J."/>
            <person name="Murali S.C."/>
            <person name="Bandaranaike D."/>
            <person name="Bellair M."/>
            <person name="Blankenburg K."/>
            <person name="Chao H."/>
            <person name="Dinh H."/>
            <person name="Doddapaneni H."/>
            <person name="Downs B."/>
            <person name="Dugan-Rocha S."/>
            <person name="Elkadiri S."/>
            <person name="Gnanaolivu R.D."/>
            <person name="Hernandez B."/>
            <person name="Javaid M."/>
            <person name="Jayaseelan J.C."/>
            <person name="Lee S."/>
            <person name="Li M."/>
            <person name="Ming W."/>
            <person name="Munidasa M."/>
            <person name="Muniz J."/>
            <person name="Nguyen L."/>
            <person name="Ongeri F."/>
            <person name="Osuji N."/>
            <person name="Pu L.-L."/>
            <person name="Puazo M."/>
            <person name="Qu C."/>
            <person name="Quiroz J."/>
            <person name="Raj R."/>
            <person name="Weissenberger G."/>
            <person name="Xin Y."/>
            <person name="Zou X."/>
            <person name="Han Y."/>
            <person name="Richards S."/>
            <person name="Worley K."/>
            <person name="Muzny D."/>
            <person name="Gibbs R."/>
        </authorList>
    </citation>
    <scope>NUCLEOTIDE SEQUENCE</scope>
    <source>
        <strain evidence="2">Sampled in the wild</strain>
    </source>
</reference>
<organism evidence="2 3">
    <name type="scientific">Ladona fulva</name>
    <name type="common">Scarce chaser dragonfly</name>
    <name type="synonym">Libellula fulva</name>
    <dbReference type="NCBI Taxonomy" id="123851"/>
    <lineage>
        <taxon>Eukaryota</taxon>
        <taxon>Metazoa</taxon>
        <taxon>Ecdysozoa</taxon>
        <taxon>Arthropoda</taxon>
        <taxon>Hexapoda</taxon>
        <taxon>Insecta</taxon>
        <taxon>Pterygota</taxon>
        <taxon>Palaeoptera</taxon>
        <taxon>Odonata</taxon>
        <taxon>Epiprocta</taxon>
        <taxon>Anisoptera</taxon>
        <taxon>Libelluloidea</taxon>
        <taxon>Libellulidae</taxon>
        <taxon>Ladona</taxon>
    </lineage>
</organism>
<dbReference type="Proteomes" id="UP000792457">
    <property type="component" value="Unassembled WGS sequence"/>
</dbReference>
<gene>
    <name evidence="2" type="ORF">J437_LFUL003748</name>
</gene>
<evidence type="ECO:0000313" key="2">
    <source>
        <dbReference type="EMBL" id="KAG8223940.1"/>
    </source>
</evidence>
<comment type="caution">
    <text evidence="2">The sequence shown here is derived from an EMBL/GenBank/DDBJ whole genome shotgun (WGS) entry which is preliminary data.</text>
</comment>
<accession>A0A8K0NTC7</accession>
<sequence>MATVVWIFRWEDLINFDPGCKGMFYEKWTGRNAVIKINAALLLFKLRAKPKSMCVQSRTPSQPTDAADTITWHSTPSASSQRPDMLRWLNQDSLENLFGMIRHNCGSNRNPTAMQFITALKTSLLNGLVARELQHGNCEVDECCIARIFSRMGIFPTAKFCGNGVYPTEDFLRLVGSIVSGTETVLDETAGVRGIKARVFGICNRDINHEWVKDGCSEHCCRVFESIVDIAETDGSGDPLDALKTAIGAGMGAVVQAPTFCFDFSSPQSRVIMEQEIPSTSFVSTDDPESGTELKKEFANAFHFCAELLRNDNYIAGKSLSTGLDPIDDE</sequence>